<keyword evidence="1" id="KW-0175">Coiled coil</keyword>
<evidence type="ECO:0000256" key="1">
    <source>
        <dbReference type="SAM" id="Coils"/>
    </source>
</evidence>
<dbReference type="SUPFAM" id="SSF55073">
    <property type="entry name" value="Nucleotide cyclase"/>
    <property type="match status" value="1"/>
</dbReference>
<dbReference type="Gene3D" id="3.20.20.450">
    <property type="entry name" value="EAL domain"/>
    <property type="match status" value="1"/>
</dbReference>
<evidence type="ECO:0000313" key="6">
    <source>
        <dbReference type="EMBL" id="GGP27125.1"/>
    </source>
</evidence>
<feature type="transmembrane region" description="Helical" evidence="2">
    <location>
        <begin position="187"/>
        <end position="209"/>
    </location>
</feature>
<dbReference type="Proteomes" id="UP000621859">
    <property type="component" value="Unassembled WGS sequence"/>
</dbReference>
<dbReference type="Pfam" id="PF00672">
    <property type="entry name" value="HAMP"/>
    <property type="match status" value="1"/>
</dbReference>
<organism evidence="6 7">
    <name type="scientific">Silvimonas amylolytica</name>
    <dbReference type="NCBI Taxonomy" id="449663"/>
    <lineage>
        <taxon>Bacteria</taxon>
        <taxon>Pseudomonadati</taxon>
        <taxon>Pseudomonadota</taxon>
        <taxon>Betaproteobacteria</taxon>
        <taxon>Neisseriales</taxon>
        <taxon>Chitinibacteraceae</taxon>
        <taxon>Silvimonas</taxon>
    </lineage>
</organism>
<dbReference type="SMART" id="SM00267">
    <property type="entry name" value="GGDEF"/>
    <property type="match status" value="1"/>
</dbReference>
<accession>A0ABQ2PND8</accession>
<dbReference type="Gene3D" id="6.10.340.10">
    <property type="match status" value="1"/>
</dbReference>
<dbReference type="EMBL" id="BMLY01000005">
    <property type="protein sequence ID" value="GGP27125.1"/>
    <property type="molecule type" value="Genomic_DNA"/>
</dbReference>
<dbReference type="InterPro" id="IPR029787">
    <property type="entry name" value="Nucleotide_cyclase"/>
</dbReference>
<dbReference type="PROSITE" id="PS50887">
    <property type="entry name" value="GGDEF"/>
    <property type="match status" value="1"/>
</dbReference>
<evidence type="ECO:0000256" key="2">
    <source>
        <dbReference type="SAM" id="Phobius"/>
    </source>
</evidence>
<proteinExistence type="predicted"/>
<dbReference type="Pfam" id="PF00990">
    <property type="entry name" value="GGDEF"/>
    <property type="match status" value="1"/>
</dbReference>
<evidence type="ECO:0008006" key="8">
    <source>
        <dbReference type="Google" id="ProtNLM"/>
    </source>
</evidence>
<gene>
    <name evidence="6" type="ORF">GCM10010971_29440</name>
</gene>
<dbReference type="CDD" id="cd01949">
    <property type="entry name" value="GGDEF"/>
    <property type="match status" value="1"/>
</dbReference>
<dbReference type="PROSITE" id="PS50885">
    <property type="entry name" value="HAMP"/>
    <property type="match status" value="1"/>
</dbReference>
<dbReference type="PROSITE" id="PS50883">
    <property type="entry name" value="EAL"/>
    <property type="match status" value="1"/>
</dbReference>
<keyword evidence="2" id="KW-0812">Transmembrane</keyword>
<evidence type="ECO:0000259" key="3">
    <source>
        <dbReference type="PROSITE" id="PS50883"/>
    </source>
</evidence>
<feature type="domain" description="EAL" evidence="3">
    <location>
        <begin position="493"/>
        <end position="747"/>
    </location>
</feature>
<dbReference type="InterPro" id="IPR001633">
    <property type="entry name" value="EAL_dom"/>
</dbReference>
<keyword evidence="7" id="KW-1185">Reference proteome</keyword>
<dbReference type="Pfam" id="PF00563">
    <property type="entry name" value="EAL"/>
    <property type="match status" value="1"/>
</dbReference>
<evidence type="ECO:0000259" key="5">
    <source>
        <dbReference type="PROSITE" id="PS50887"/>
    </source>
</evidence>
<keyword evidence="2" id="KW-0472">Membrane</keyword>
<dbReference type="Gene3D" id="3.30.70.270">
    <property type="match status" value="1"/>
</dbReference>
<name>A0ABQ2PND8_9NEIS</name>
<sequence length="752" mass="82438">MFSLVRWLPQRVGTRLLAVVIFAIGASLALALLAAWLVYRDAQNASRVLAQQAAENLVVQVAAQFGEDDDLDPPRPFERYNLQRTLDYAHQAKGRDIRVFNLNERIVVDTDHEDIGTPVPTAWHGYISAAMRDGAPVFFSGRIAAAGDVRQLFITPLHNRTGRLVGGLAMDYTHLADELTGTARKTLLILSAAGAFVLALTLLFGLATVRPIALAVRRLHGATRALAAGRPLRPVAIEGHDEFAGLARAFDDMSTQLTRSRMTLEEEVAERRAAQIALEEANARLEERVTERTAALQSANRQLEIELANGKEMARQLEQLARFDSLTGLPNRAMFLACLDVAVKRAIRMGTLGALMFIDLDRFKSINDSLGHATGDQVLRQAAQRLSGTLRSCDMVSRIGGDEFTVILEELGGENAARAVAGKVVAAFLAPFNIDGKELFLSSSVGLALFPKDSAEPGELMKQADFAMYEAKTGGRNRFALHSEHMAQEANQRLVMETALRHAMERNEFYLAYQIRVSATDGTPTGTEALLRWRSPELGDITPAEFIPVAEHSGQIIEIGRWVLQQACRQHSIWRAQGLQPGLMAVNISVVQFRQAGFVEQVAAILAETGMKAHDLELELTESMLMANPENAVMMMHALRALGVGLAIDDFGTGYSSLSYLKRFPASRIKIDQSFVRDIDINQEDAAIAAAIVALARSLNIEVTAEGIETDEQLAHLNRLDCADYQGYYFAQPLTAEDIRFALDATLVVQPG</sequence>
<dbReference type="SMART" id="SM00304">
    <property type="entry name" value="HAMP"/>
    <property type="match status" value="1"/>
</dbReference>
<feature type="domain" description="HAMP" evidence="4">
    <location>
        <begin position="210"/>
        <end position="262"/>
    </location>
</feature>
<keyword evidence="2" id="KW-1133">Transmembrane helix</keyword>
<dbReference type="InterPro" id="IPR043128">
    <property type="entry name" value="Rev_trsase/Diguanyl_cyclase"/>
</dbReference>
<evidence type="ECO:0000313" key="7">
    <source>
        <dbReference type="Proteomes" id="UP000621859"/>
    </source>
</evidence>
<dbReference type="SMART" id="SM00052">
    <property type="entry name" value="EAL"/>
    <property type="match status" value="1"/>
</dbReference>
<dbReference type="CDD" id="cd01948">
    <property type="entry name" value="EAL"/>
    <property type="match status" value="1"/>
</dbReference>
<dbReference type="InterPro" id="IPR035919">
    <property type="entry name" value="EAL_sf"/>
</dbReference>
<dbReference type="CDD" id="cd06225">
    <property type="entry name" value="HAMP"/>
    <property type="match status" value="1"/>
</dbReference>
<dbReference type="RefSeq" id="WP_188695417.1">
    <property type="nucleotide sequence ID" value="NZ_BMLY01000005.1"/>
</dbReference>
<comment type="caution">
    <text evidence="6">The sequence shown here is derived from an EMBL/GenBank/DDBJ whole genome shotgun (WGS) entry which is preliminary data.</text>
</comment>
<dbReference type="SUPFAM" id="SSF141868">
    <property type="entry name" value="EAL domain-like"/>
    <property type="match status" value="1"/>
</dbReference>
<evidence type="ECO:0000259" key="4">
    <source>
        <dbReference type="PROSITE" id="PS50885"/>
    </source>
</evidence>
<reference evidence="7" key="1">
    <citation type="journal article" date="2019" name="Int. J. Syst. Evol. Microbiol.">
        <title>The Global Catalogue of Microorganisms (GCM) 10K type strain sequencing project: providing services to taxonomists for standard genome sequencing and annotation.</title>
        <authorList>
            <consortium name="The Broad Institute Genomics Platform"/>
            <consortium name="The Broad Institute Genome Sequencing Center for Infectious Disease"/>
            <person name="Wu L."/>
            <person name="Ma J."/>
        </authorList>
    </citation>
    <scope>NUCLEOTIDE SEQUENCE [LARGE SCALE GENOMIC DNA]</scope>
    <source>
        <strain evidence="7">CGMCC 1.8860</strain>
    </source>
</reference>
<feature type="domain" description="GGDEF" evidence="5">
    <location>
        <begin position="351"/>
        <end position="484"/>
    </location>
</feature>
<dbReference type="PANTHER" id="PTHR44757">
    <property type="entry name" value="DIGUANYLATE CYCLASE DGCP"/>
    <property type="match status" value="1"/>
</dbReference>
<feature type="coiled-coil region" evidence="1">
    <location>
        <begin position="264"/>
        <end position="320"/>
    </location>
</feature>
<protein>
    <recommendedName>
        <fullName evidence="8">Diguanylate cyclase (GGDEF) domain-containing protein</fullName>
    </recommendedName>
</protein>
<dbReference type="PANTHER" id="PTHR44757:SF2">
    <property type="entry name" value="BIOFILM ARCHITECTURE MAINTENANCE PROTEIN MBAA"/>
    <property type="match status" value="1"/>
</dbReference>
<feature type="transmembrane region" description="Helical" evidence="2">
    <location>
        <begin position="16"/>
        <end position="39"/>
    </location>
</feature>
<dbReference type="NCBIfam" id="TIGR00254">
    <property type="entry name" value="GGDEF"/>
    <property type="match status" value="1"/>
</dbReference>
<dbReference type="InterPro" id="IPR052155">
    <property type="entry name" value="Biofilm_reg_signaling"/>
</dbReference>
<dbReference type="InterPro" id="IPR000160">
    <property type="entry name" value="GGDEF_dom"/>
</dbReference>
<dbReference type="InterPro" id="IPR003660">
    <property type="entry name" value="HAMP_dom"/>
</dbReference>